<sequence>MRHSPATVIPWAVAVLLTCAVVATAPAEQRQGSPVAQVLGDRQLRLMAPAAPGGGWDQTAREMQNSLQDLVGRTEVYNVNGAGGTIGLSQFVRYQADPAQLLVTGLIMVGAVKANDSPVSLENTTPLIRLTTDAEVIAVPQDSPIRSLSDLTARMRGDLRAVSIAGGSAGGAEHILAGLLAQATGADPAQLSYVAHSGGGELLSTALSGRATIAISGVSELEPQITSGQMRALAVSSAQRAPTLPDVPTLQESGLDVQLDNWRGVVAPKGISAEQERALEQALLEMTRSPKWRETLAEQGWGDATLGGPEFETFLRAEQDRVADVLSKIGLG</sequence>
<dbReference type="Proteomes" id="UP000316184">
    <property type="component" value="Unassembled WGS sequence"/>
</dbReference>
<name>A0A561U350_9PSEU</name>
<organism evidence="3 4">
    <name type="scientific">Saccharopolyspora dendranthemae</name>
    <dbReference type="NCBI Taxonomy" id="1181886"/>
    <lineage>
        <taxon>Bacteria</taxon>
        <taxon>Bacillati</taxon>
        <taxon>Actinomycetota</taxon>
        <taxon>Actinomycetes</taxon>
        <taxon>Pseudonocardiales</taxon>
        <taxon>Pseudonocardiaceae</taxon>
        <taxon>Saccharopolyspora</taxon>
    </lineage>
</organism>
<proteinExistence type="inferred from homology"/>
<dbReference type="OrthoDB" id="9780943at2"/>
<evidence type="ECO:0000256" key="2">
    <source>
        <dbReference type="SAM" id="SignalP"/>
    </source>
</evidence>
<dbReference type="AlphaFoldDB" id="A0A561U350"/>
<dbReference type="SUPFAM" id="SSF53850">
    <property type="entry name" value="Periplasmic binding protein-like II"/>
    <property type="match status" value="1"/>
</dbReference>
<accession>A0A561U350</accession>
<dbReference type="CDD" id="cd07012">
    <property type="entry name" value="PBP2_Bug_TTT"/>
    <property type="match status" value="1"/>
</dbReference>
<comment type="similarity">
    <text evidence="1">Belongs to the UPF0065 (bug) family.</text>
</comment>
<evidence type="ECO:0000313" key="3">
    <source>
        <dbReference type="EMBL" id="TWF93770.1"/>
    </source>
</evidence>
<feature type="chain" id="PRO_5021873650" evidence="2">
    <location>
        <begin position="26"/>
        <end position="332"/>
    </location>
</feature>
<reference evidence="3 4" key="1">
    <citation type="submission" date="2019-06" db="EMBL/GenBank/DDBJ databases">
        <title>Sequencing the genomes of 1000 actinobacteria strains.</title>
        <authorList>
            <person name="Klenk H.-P."/>
        </authorList>
    </citation>
    <scope>NUCLEOTIDE SEQUENCE [LARGE SCALE GENOMIC DNA]</scope>
    <source>
        <strain evidence="3 4">DSM 46699</strain>
    </source>
</reference>
<dbReference type="InterPro" id="IPR042100">
    <property type="entry name" value="Bug_dom1"/>
</dbReference>
<evidence type="ECO:0000256" key="1">
    <source>
        <dbReference type="ARBA" id="ARBA00006987"/>
    </source>
</evidence>
<dbReference type="Pfam" id="PF03401">
    <property type="entry name" value="TctC"/>
    <property type="match status" value="1"/>
</dbReference>
<gene>
    <name evidence="3" type="ORF">FHU35_1442</name>
</gene>
<dbReference type="EMBL" id="VIWX01000004">
    <property type="protein sequence ID" value="TWF93770.1"/>
    <property type="molecule type" value="Genomic_DNA"/>
</dbReference>
<keyword evidence="4" id="KW-1185">Reference proteome</keyword>
<dbReference type="Gene3D" id="3.40.190.10">
    <property type="entry name" value="Periplasmic binding protein-like II"/>
    <property type="match status" value="1"/>
</dbReference>
<dbReference type="PANTHER" id="PTHR42928">
    <property type="entry name" value="TRICARBOXYLATE-BINDING PROTEIN"/>
    <property type="match status" value="1"/>
</dbReference>
<dbReference type="InterPro" id="IPR005064">
    <property type="entry name" value="BUG"/>
</dbReference>
<dbReference type="Gene3D" id="3.40.190.150">
    <property type="entry name" value="Bordetella uptake gene, domain 1"/>
    <property type="match status" value="1"/>
</dbReference>
<dbReference type="PANTHER" id="PTHR42928:SF3">
    <property type="entry name" value="UPF0065 PROTEIN YFLP"/>
    <property type="match status" value="1"/>
</dbReference>
<dbReference type="PIRSF" id="PIRSF017082">
    <property type="entry name" value="YflP"/>
    <property type="match status" value="1"/>
</dbReference>
<comment type="caution">
    <text evidence="3">The sequence shown here is derived from an EMBL/GenBank/DDBJ whole genome shotgun (WGS) entry which is preliminary data.</text>
</comment>
<keyword evidence="2" id="KW-0732">Signal</keyword>
<protein>
    <submittedName>
        <fullName evidence="3">Putative tricarboxylic transport membrane protein</fullName>
    </submittedName>
</protein>
<evidence type="ECO:0000313" key="4">
    <source>
        <dbReference type="Proteomes" id="UP000316184"/>
    </source>
</evidence>
<feature type="signal peptide" evidence="2">
    <location>
        <begin position="1"/>
        <end position="25"/>
    </location>
</feature>
<dbReference type="RefSeq" id="WP_145741623.1">
    <property type="nucleotide sequence ID" value="NZ_VIWX01000004.1"/>
</dbReference>